<organism evidence="1 2">
    <name type="scientific">Bauhinia variegata</name>
    <name type="common">Purple orchid tree</name>
    <name type="synonym">Phanera variegata</name>
    <dbReference type="NCBI Taxonomy" id="167791"/>
    <lineage>
        <taxon>Eukaryota</taxon>
        <taxon>Viridiplantae</taxon>
        <taxon>Streptophyta</taxon>
        <taxon>Embryophyta</taxon>
        <taxon>Tracheophyta</taxon>
        <taxon>Spermatophyta</taxon>
        <taxon>Magnoliopsida</taxon>
        <taxon>eudicotyledons</taxon>
        <taxon>Gunneridae</taxon>
        <taxon>Pentapetalae</taxon>
        <taxon>rosids</taxon>
        <taxon>fabids</taxon>
        <taxon>Fabales</taxon>
        <taxon>Fabaceae</taxon>
        <taxon>Cercidoideae</taxon>
        <taxon>Cercideae</taxon>
        <taxon>Bauhiniinae</taxon>
        <taxon>Bauhinia</taxon>
    </lineage>
</organism>
<keyword evidence="2" id="KW-1185">Reference proteome</keyword>
<reference evidence="1 2" key="1">
    <citation type="journal article" date="2022" name="DNA Res.">
        <title>Chromosomal-level genome assembly of the orchid tree Bauhinia variegata (Leguminosae; Cercidoideae) supports the allotetraploid origin hypothesis of Bauhinia.</title>
        <authorList>
            <person name="Zhong Y."/>
            <person name="Chen Y."/>
            <person name="Zheng D."/>
            <person name="Pang J."/>
            <person name="Liu Y."/>
            <person name="Luo S."/>
            <person name="Meng S."/>
            <person name="Qian L."/>
            <person name="Wei D."/>
            <person name="Dai S."/>
            <person name="Zhou R."/>
        </authorList>
    </citation>
    <scope>NUCLEOTIDE SEQUENCE [LARGE SCALE GENOMIC DNA]</scope>
    <source>
        <strain evidence="1">BV-YZ2020</strain>
    </source>
</reference>
<proteinExistence type="predicted"/>
<comment type="caution">
    <text evidence="1">The sequence shown here is derived from an EMBL/GenBank/DDBJ whole genome shotgun (WGS) entry which is preliminary data.</text>
</comment>
<accession>A0ACB9N8N8</accession>
<evidence type="ECO:0000313" key="2">
    <source>
        <dbReference type="Proteomes" id="UP000828941"/>
    </source>
</evidence>
<gene>
    <name evidence="1" type="ORF">L6164_017085</name>
</gene>
<name>A0ACB9N8N8_BAUVA</name>
<protein>
    <submittedName>
        <fullName evidence="1">Uncharacterized protein</fullName>
    </submittedName>
</protein>
<dbReference type="Proteomes" id="UP000828941">
    <property type="component" value="Chromosome 7"/>
</dbReference>
<evidence type="ECO:0000313" key="1">
    <source>
        <dbReference type="EMBL" id="KAI4332154.1"/>
    </source>
</evidence>
<dbReference type="EMBL" id="CM039432">
    <property type="protein sequence ID" value="KAI4332154.1"/>
    <property type="molecule type" value="Genomic_DNA"/>
</dbReference>
<sequence length="118" mass="13579">MVSERYARDLKASYNHCLMAGDGDRSIIKQDEGSNTSRTAEPWENFNHPLFLHHSDQPGVVLVSQPLMEDNYTTWAQSMDMALTIKNKKGFIDGTLKRPMYNANEQNQWDRCNTLIKT</sequence>